<protein>
    <submittedName>
        <fullName evidence="2">1519_t:CDS:1</fullName>
    </submittedName>
</protein>
<comment type="caution">
    <text evidence="2">The sequence shown here is derived from an EMBL/GenBank/DDBJ whole genome shotgun (WGS) entry which is preliminary data.</text>
</comment>
<evidence type="ECO:0000313" key="2">
    <source>
        <dbReference type="EMBL" id="CAG8487013.1"/>
    </source>
</evidence>
<organism evidence="2 3">
    <name type="scientific">Ambispora leptoticha</name>
    <dbReference type="NCBI Taxonomy" id="144679"/>
    <lineage>
        <taxon>Eukaryota</taxon>
        <taxon>Fungi</taxon>
        <taxon>Fungi incertae sedis</taxon>
        <taxon>Mucoromycota</taxon>
        <taxon>Glomeromycotina</taxon>
        <taxon>Glomeromycetes</taxon>
        <taxon>Archaeosporales</taxon>
        <taxon>Ambisporaceae</taxon>
        <taxon>Ambispora</taxon>
    </lineage>
</organism>
<feature type="compositionally biased region" description="Low complexity" evidence="1">
    <location>
        <begin position="567"/>
        <end position="592"/>
    </location>
</feature>
<feature type="region of interest" description="Disordered" evidence="1">
    <location>
        <begin position="1"/>
        <end position="37"/>
    </location>
</feature>
<dbReference type="EMBL" id="CAJVPS010000448">
    <property type="protein sequence ID" value="CAG8487013.1"/>
    <property type="molecule type" value="Genomic_DNA"/>
</dbReference>
<feature type="region of interest" description="Disordered" evidence="1">
    <location>
        <begin position="567"/>
        <end position="609"/>
    </location>
</feature>
<evidence type="ECO:0000256" key="1">
    <source>
        <dbReference type="SAM" id="MobiDB-lite"/>
    </source>
</evidence>
<feature type="compositionally biased region" description="Low complexity" evidence="1">
    <location>
        <begin position="17"/>
        <end position="30"/>
    </location>
</feature>
<gene>
    <name evidence="2" type="ORF">ALEPTO_LOCUS2784</name>
</gene>
<feature type="compositionally biased region" description="Basic and acidic residues" evidence="1">
    <location>
        <begin position="484"/>
        <end position="502"/>
    </location>
</feature>
<dbReference type="AlphaFoldDB" id="A0A9N8WJN7"/>
<keyword evidence="3" id="KW-1185">Reference proteome</keyword>
<reference evidence="2" key="1">
    <citation type="submission" date="2021-06" db="EMBL/GenBank/DDBJ databases">
        <authorList>
            <person name="Kallberg Y."/>
            <person name="Tangrot J."/>
            <person name="Rosling A."/>
        </authorList>
    </citation>
    <scope>NUCLEOTIDE SEQUENCE</scope>
    <source>
        <strain evidence="2">FL130A</strain>
    </source>
</reference>
<dbReference type="OrthoDB" id="2371383at2759"/>
<name>A0A9N8WJN7_9GLOM</name>
<proteinExistence type="predicted"/>
<accession>A0A9N8WJN7</accession>
<dbReference type="Proteomes" id="UP000789508">
    <property type="component" value="Unassembled WGS sequence"/>
</dbReference>
<feature type="region of interest" description="Disordered" evidence="1">
    <location>
        <begin position="483"/>
        <end position="502"/>
    </location>
</feature>
<evidence type="ECO:0000313" key="3">
    <source>
        <dbReference type="Proteomes" id="UP000789508"/>
    </source>
</evidence>
<sequence length="663" mass="76595">MVNLFRSDSKKKRENSTTKSKSTTKPTVISPDDNDEKRSYVYQEQEQEQFLLQQDIELDFWKNKAEEAKRIHDSERLLYQETFIANNKLKREVARLDRWVVHLQNANDKAAQDLIQNLKTIEELKVEWEEVCQNFCDGSTHRKLTVENELLRTQVKELQKFIADYNKSRRKSEQLRRDAENKNKFCDLEQLKIDLEHLTIALRKTTSLQASNFIINEEAAKQLLDQYDVKYYPGEHLPRNLISAALQRRIIETVLNRMNAYFDNSVRPNDNDNSEIDWSAQILHQKSTYEDSSNKENAIDRQIITTMEALAEQFTIFSKTNPDAKILSEDSKIQLRQLIFNLLGSRTFETSDSLVIDSICTEILEGLEQIRTVPSRKQRALLKKQDEQTIRQCISTLFFKLIAQHPTLHIEWLPKRTPVNESIMDLTWIDDDESIEICSFPLIKVTKTDEIVFKAHVEASSEGTKCGDDVGLISMIELDDDNSNEVKENEEEKHKEFSPSLKNEKKVAETKSIITDIPQFTEEPLPIKPTITDIPQFTEEPLPIKPTTETHTKRKEPIHVTKITIPKKTSKTITKSSSTSVLTTKPIPVTPTKPKKAIRPPSPSRRQSSYIGSLASWATSYVPPVVQDTVQTNITKIEEYLPKSVQSKLDQYIPYLPFSQNNK</sequence>